<dbReference type="EMBL" id="CAJVPP010013340">
    <property type="protein sequence ID" value="CAG8720606.1"/>
    <property type="molecule type" value="Genomic_DNA"/>
</dbReference>
<sequence length="40" mass="4716">IVFNATPTIKLIHSLSNLTFLIMTNKEIYMFCKDHQDSRM</sequence>
<name>A0A9N9I5A5_FUNMO</name>
<comment type="caution">
    <text evidence="1">The sequence shown here is derived from an EMBL/GenBank/DDBJ whole genome shotgun (WGS) entry which is preliminary data.</text>
</comment>
<protein>
    <submittedName>
        <fullName evidence="1">16047_t:CDS:1</fullName>
    </submittedName>
</protein>
<reference evidence="1" key="1">
    <citation type="submission" date="2021-06" db="EMBL/GenBank/DDBJ databases">
        <authorList>
            <person name="Kallberg Y."/>
            <person name="Tangrot J."/>
            <person name="Rosling A."/>
        </authorList>
    </citation>
    <scope>NUCLEOTIDE SEQUENCE</scope>
    <source>
        <strain evidence="1">87-6 pot B 2015</strain>
    </source>
</reference>
<evidence type="ECO:0000313" key="1">
    <source>
        <dbReference type="EMBL" id="CAG8720606.1"/>
    </source>
</evidence>
<proteinExistence type="predicted"/>
<keyword evidence="2" id="KW-1185">Reference proteome</keyword>
<organism evidence="1 2">
    <name type="scientific">Funneliformis mosseae</name>
    <name type="common">Endomycorrhizal fungus</name>
    <name type="synonym">Glomus mosseae</name>
    <dbReference type="NCBI Taxonomy" id="27381"/>
    <lineage>
        <taxon>Eukaryota</taxon>
        <taxon>Fungi</taxon>
        <taxon>Fungi incertae sedis</taxon>
        <taxon>Mucoromycota</taxon>
        <taxon>Glomeromycotina</taxon>
        <taxon>Glomeromycetes</taxon>
        <taxon>Glomerales</taxon>
        <taxon>Glomeraceae</taxon>
        <taxon>Funneliformis</taxon>
    </lineage>
</organism>
<evidence type="ECO:0000313" key="2">
    <source>
        <dbReference type="Proteomes" id="UP000789375"/>
    </source>
</evidence>
<gene>
    <name evidence="1" type="ORF">FMOSSE_LOCUS14964</name>
</gene>
<dbReference type="AlphaFoldDB" id="A0A9N9I5A5"/>
<feature type="non-terminal residue" evidence="1">
    <location>
        <position position="1"/>
    </location>
</feature>
<dbReference type="Proteomes" id="UP000789375">
    <property type="component" value="Unassembled WGS sequence"/>
</dbReference>
<accession>A0A9N9I5A5</accession>